<evidence type="ECO:0008006" key="3">
    <source>
        <dbReference type="Google" id="ProtNLM"/>
    </source>
</evidence>
<gene>
    <name evidence="1" type="ORF">PAMC26577_13180</name>
</gene>
<comment type="caution">
    <text evidence="1">The sequence shown here is derived from an EMBL/GenBank/DDBJ whole genome shotgun (WGS) entry which is preliminary data.</text>
</comment>
<dbReference type="Proteomes" id="UP000195221">
    <property type="component" value="Unassembled WGS sequence"/>
</dbReference>
<sequence>MPSKKSLLTTRVDAAVKEAFRAEAESRRLTESRLLEKLVETFLKRDTPAPIPMPESQTAVRSQQAHARLTPFEHAELGRVAAERGMSRGTYLAELFRANVYEQPRFSGPEIDALHRAAGQFAAVGRNINQIARALNTSLDEAHRATALDFEHLKKMFDEQRTYVNDLVRSNMRSWGVNTDGK</sequence>
<dbReference type="EMBL" id="NBTZ01000050">
    <property type="protein sequence ID" value="OTP75371.1"/>
    <property type="molecule type" value="Genomic_DNA"/>
</dbReference>
<accession>A0A242MVA8</accession>
<reference evidence="1 2" key="1">
    <citation type="submission" date="2017-03" db="EMBL/GenBank/DDBJ databases">
        <title>Genome analysis of strain PAMC 26577.</title>
        <authorList>
            <person name="Oh H.-M."/>
            <person name="Yang J.-A."/>
        </authorList>
    </citation>
    <scope>NUCLEOTIDE SEQUENCE [LARGE SCALE GENOMIC DNA]</scope>
    <source>
        <strain evidence="1 2">PAMC 26577</strain>
    </source>
</reference>
<organism evidence="1 2">
    <name type="scientific">Caballeronia sordidicola</name>
    <name type="common">Burkholderia sordidicola</name>
    <dbReference type="NCBI Taxonomy" id="196367"/>
    <lineage>
        <taxon>Bacteria</taxon>
        <taxon>Pseudomonadati</taxon>
        <taxon>Pseudomonadota</taxon>
        <taxon>Betaproteobacteria</taxon>
        <taxon>Burkholderiales</taxon>
        <taxon>Burkholderiaceae</taxon>
        <taxon>Caballeronia</taxon>
    </lineage>
</organism>
<name>A0A242MVA8_CABSO</name>
<proteinExistence type="predicted"/>
<evidence type="ECO:0000313" key="2">
    <source>
        <dbReference type="Proteomes" id="UP000195221"/>
    </source>
</evidence>
<dbReference type="RefSeq" id="WP_075357325.1">
    <property type="nucleotide sequence ID" value="NZ_MSRG01000009.1"/>
</dbReference>
<protein>
    <recommendedName>
        <fullName evidence="3">Mobilization protein MobC</fullName>
    </recommendedName>
</protein>
<dbReference type="AlphaFoldDB" id="A0A242MVA8"/>
<evidence type="ECO:0000313" key="1">
    <source>
        <dbReference type="EMBL" id="OTP75371.1"/>
    </source>
</evidence>